<keyword evidence="7" id="KW-1185">Reference proteome</keyword>
<reference evidence="6 7" key="1">
    <citation type="submission" date="2019-03" db="EMBL/GenBank/DDBJ databases">
        <title>Novel species of Flavobacterium.</title>
        <authorList>
            <person name="Liu Q."/>
            <person name="Xin Y.-H."/>
        </authorList>
    </citation>
    <scope>NUCLEOTIDE SEQUENCE [LARGE SCALE GENOMIC DNA]</scope>
    <source>
        <strain evidence="6 7">LB3P52</strain>
    </source>
</reference>
<evidence type="ECO:0000313" key="6">
    <source>
        <dbReference type="EMBL" id="TDE45954.1"/>
    </source>
</evidence>
<dbReference type="InterPro" id="IPR050553">
    <property type="entry name" value="Thioredoxin_ResA/DsbE_sf"/>
</dbReference>
<dbReference type="InterPro" id="IPR017937">
    <property type="entry name" value="Thioredoxin_CS"/>
</dbReference>
<keyword evidence="4" id="KW-0676">Redox-active center</keyword>
<protein>
    <submittedName>
        <fullName evidence="6">AhpC/TSA family protein</fullName>
    </submittedName>
</protein>
<dbReference type="AlphaFoldDB" id="A0A4R5FBY9"/>
<dbReference type="PROSITE" id="PS51352">
    <property type="entry name" value="THIOREDOXIN_2"/>
    <property type="match status" value="1"/>
</dbReference>
<dbReference type="Gene3D" id="3.40.30.10">
    <property type="entry name" value="Glutaredoxin"/>
    <property type="match status" value="1"/>
</dbReference>
<dbReference type="CDD" id="cd02966">
    <property type="entry name" value="TlpA_like_family"/>
    <property type="match status" value="1"/>
</dbReference>
<evidence type="ECO:0000313" key="7">
    <source>
        <dbReference type="Proteomes" id="UP000294814"/>
    </source>
</evidence>
<sequence length="418" mass="48101">MKHIFYAKLLLMIGLISNSLFSQEIHCKLRGNVIGENSKFLILVNERENPSHNGVKIPIIGGHFEYELKTSFAEKYSLIFENELDAYRPISFFTENGIVEFLLHPSQEFDKNIIKGGMLTNKMIAFEKEQKNIFNSKAKPFKRELDTLWNSNGYFSEAVNALYEKGKGLENGEELNRLYKMRDELLETDKGYTPKTWLLKNKMDSIQKIVFDWQNKYIKTNQDIFSYSLLQNTVQQYKQVKKNIDLDFISNLFSIYSKKYPLHPYTKQIREMLNGIKTIKVGSQFIDFSAPTIEGKVVKVSEIVAGKVAVIDMWASWCGSCRVTSKSYIPVYEKYKDKGFVIVGVAGEYKNTNAFKIAIEKDKYPWLSLIELDNENGIWNKYNISNSGGSTYLVDSKGVILAINPNAEQLEKFLGELL</sequence>
<evidence type="ECO:0000256" key="2">
    <source>
        <dbReference type="ARBA" id="ARBA00022748"/>
    </source>
</evidence>
<dbReference type="SUPFAM" id="SSF52833">
    <property type="entry name" value="Thioredoxin-like"/>
    <property type="match status" value="1"/>
</dbReference>
<name>A0A4R5FBY9_9FLAO</name>
<comment type="subcellular location">
    <subcellularLocation>
        <location evidence="1">Cell envelope</location>
    </subcellularLocation>
</comment>
<gene>
    <name evidence="6" type="ORF">E0I26_04500</name>
</gene>
<organism evidence="6 7">
    <name type="scientific">Flavobacterium rhamnosiphilum</name>
    <dbReference type="NCBI Taxonomy" id="2541724"/>
    <lineage>
        <taxon>Bacteria</taxon>
        <taxon>Pseudomonadati</taxon>
        <taxon>Bacteroidota</taxon>
        <taxon>Flavobacteriia</taxon>
        <taxon>Flavobacteriales</taxon>
        <taxon>Flavobacteriaceae</taxon>
        <taxon>Flavobacterium</taxon>
    </lineage>
</organism>
<keyword evidence="2" id="KW-0201">Cytochrome c-type biogenesis</keyword>
<feature type="domain" description="Thioredoxin" evidence="5">
    <location>
        <begin position="279"/>
        <end position="418"/>
    </location>
</feature>
<dbReference type="PANTHER" id="PTHR42852:SF6">
    <property type="entry name" value="THIOL:DISULFIDE INTERCHANGE PROTEIN DSBE"/>
    <property type="match status" value="1"/>
</dbReference>
<dbReference type="InterPro" id="IPR000866">
    <property type="entry name" value="AhpC/TSA"/>
</dbReference>
<accession>A0A4R5FBY9</accession>
<dbReference type="GO" id="GO:0030313">
    <property type="term" value="C:cell envelope"/>
    <property type="evidence" value="ECO:0007669"/>
    <property type="project" value="UniProtKB-SubCell"/>
</dbReference>
<proteinExistence type="predicted"/>
<evidence type="ECO:0000256" key="3">
    <source>
        <dbReference type="ARBA" id="ARBA00023157"/>
    </source>
</evidence>
<evidence type="ECO:0000256" key="1">
    <source>
        <dbReference type="ARBA" id="ARBA00004196"/>
    </source>
</evidence>
<dbReference type="PANTHER" id="PTHR42852">
    <property type="entry name" value="THIOL:DISULFIDE INTERCHANGE PROTEIN DSBE"/>
    <property type="match status" value="1"/>
</dbReference>
<dbReference type="GO" id="GO:0016209">
    <property type="term" value="F:antioxidant activity"/>
    <property type="evidence" value="ECO:0007669"/>
    <property type="project" value="InterPro"/>
</dbReference>
<dbReference type="GO" id="GO:0016491">
    <property type="term" value="F:oxidoreductase activity"/>
    <property type="evidence" value="ECO:0007669"/>
    <property type="project" value="InterPro"/>
</dbReference>
<dbReference type="InterPro" id="IPR036249">
    <property type="entry name" value="Thioredoxin-like_sf"/>
</dbReference>
<dbReference type="OrthoDB" id="1069091at2"/>
<dbReference type="Pfam" id="PF00578">
    <property type="entry name" value="AhpC-TSA"/>
    <property type="match status" value="1"/>
</dbReference>
<dbReference type="Proteomes" id="UP000294814">
    <property type="component" value="Unassembled WGS sequence"/>
</dbReference>
<dbReference type="EMBL" id="SMLG01000002">
    <property type="protein sequence ID" value="TDE45954.1"/>
    <property type="molecule type" value="Genomic_DNA"/>
</dbReference>
<evidence type="ECO:0000259" key="5">
    <source>
        <dbReference type="PROSITE" id="PS51352"/>
    </source>
</evidence>
<evidence type="ECO:0000256" key="4">
    <source>
        <dbReference type="ARBA" id="ARBA00023284"/>
    </source>
</evidence>
<dbReference type="PROSITE" id="PS00194">
    <property type="entry name" value="THIOREDOXIN_1"/>
    <property type="match status" value="1"/>
</dbReference>
<dbReference type="InterPro" id="IPR013766">
    <property type="entry name" value="Thioredoxin_domain"/>
</dbReference>
<comment type="caution">
    <text evidence="6">The sequence shown here is derived from an EMBL/GenBank/DDBJ whole genome shotgun (WGS) entry which is preliminary data.</text>
</comment>
<keyword evidence="3" id="KW-1015">Disulfide bond</keyword>
<dbReference type="RefSeq" id="WP_131915305.1">
    <property type="nucleotide sequence ID" value="NZ_SMLG01000002.1"/>
</dbReference>
<dbReference type="GO" id="GO:0017004">
    <property type="term" value="P:cytochrome complex assembly"/>
    <property type="evidence" value="ECO:0007669"/>
    <property type="project" value="UniProtKB-KW"/>
</dbReference>